<accession>A0AAV4QW98</accession>
<evidence type="ECO:0000313" key="1">
    <source>
        <dbReference type="EMBL" id="GIY13903.1"/>
    </source>
</evidence>
<name>A0AAV4QW98_CAEEX</name>
<dbReference type="Proteomes" id="UP001054945">
    <property type="component" value="Unassembled WGS sequence"/>
</dbReference>
<reference evidence="1 2" key="1">
    <citation type="submission" date="2021-06" db="EMBL/GenBank/DDBJ databases">
        <title>Caerostris extrusa draft genome.</title>
        <authorList>
            <person name="Kono N."/>
            <person name="Arakawa K."/>
        </authorList>
    </citation>
    <scope>NUCLEOTIDE SEQUENCE [LARGE SCALE GENOMIC DNA]</scope>
</reference>
<feature type="non-terminal residue" evidence="1">
    <location>
        <position position="56"/>
    </location>
</feature>
<protein>
    <submittedName>
        <fullName evidence="1">Uncharacterized protein</fullName>
    </submittedName>
</protein>
<dbReference type="EMBL" id="BPLR01007015">
    <property type="protein sequence ID" value="GIY13903.1"/>
    <property type="molecule type" value="Genomic_DNA"/>
</dbReference>
<comment type="caution">
    <text evidence="1">The sequence shown here is derived from an EMBL/GenBank/DDBJ whole genome shotgun (WGS) entry which is preliminary data.</text>
</comment>
<dbReference type="AlphaFoldDB" id="A0AAV4QW98"/>
<organism evidence="1 2">
    <name type="scientific">Caerostris extrusa</name>
    <name type="common">Bark spider</name>
    <name type="synonym">Caerostris bankana</name>
    <dbReference type="NCBI Taxonomy" id="172846"/>
    <lineage>
        <taxon>Eukaryota</taxon>
        <taxon>Metazoa</taxon>
        <taxon>Ecdysozoa</taxon>
        <taxon>Arthropoda</taxon>
        <taxon>Chelicerata</taxon>
        <taxon>Arachnida</taxon>
        <taxon>Araneae</taxon>
        <taxon>Araneomorphae</taxon>
        <taxon>Entelegynae</taxon>
        <taxon>Araneoidea</taxon>
        <taxon>Araneidae</taxon>
        <taxon>Caerostris</taxon>
    </lineage>
</organism>
<sequence>MGFCELVGFLPGGAHAAARDVTSRTALTSSQATARLSSPHDLPRETALEIIYYRKD</sequence>
<evidence type="ECO:0000313" key="2">
    <source>
        <dbReference type="Proteomes" id="UP001054945"/>
    </source>
</evidence>
<keyword evidence="2" id="KW-1185">Reference proteome</keyword>
<proteinExistence type="predicted"/>
<gene>
    <name evidence="1" type="ORF">CEXT_57941</name>
</gene>